<evidence type="ECO:0000256" key="3">
    <source>
        <dbReference type="ARBA" id="ARBA00023315"/>
    </source>
</evidence>
<dbReference type="CDD" id="cd00834">
    <property type="entry name" value="KAS_I_II"/>
    <property type="match status" value="1"/>
</dbReference>
<dbReference type="PANTHER" id="PTHR11712:SF336">
    <property type="entry name" value="3-OXOACYL-[ACYL-CARRIER-PROTEIN] SYNTHASE, MITOCHONDRIAL"/>
    <property type="match status" value="1"/>
</dbReference>
<dbReference type="PROSITE" id="PS00606">
    <property type="entry name" value="KS3_1"/>
    <property type="match status" value="1"/>
</dbReference>
<dbReference type="Pfam" id="PF00109">
    <property type="entry name" value="ketoacyl-synt"/>
    <property type="match status" value="1"/>
</dbReference>
<evidence type="ECO:0000259" key="5">
    <source>
        <dbReference type="PROSITE" id="PS52004"/>
    </source>
</evidence>
<dbReference type="Proteomes" id="UP000600946">
    <property type="component" value="Unassembled WGS sequence"/>
</dbReference>
<dbReference type="RefSeq" id="WP_229892869.1">
    <property type="nucleotide sequence ID" value="NZ_BMUU01000008.1"/>
</dbReference>
<dbReference type="NCBIfam" id="NF005589">
    <property type="entry name" value="PRK07314.1"/>
    <property type="match status" value="1"/>
</dbReference>
<keyword evidence="7" id="KW-1185">Reference proteome</keyword>
<dbReference type="InterPro" id="IPR014031">
    <property type="entry name" value="Ketoacyl_synth_C"/>
</dbReference>
<name>A0ABQ3ADE3_9ACTN</name>
<comment type="similarity">
    <text evidence="1 4">Belongs to the thiolase-like superfamily. Beta-ketoacyl-ACP synthases family.</text>
</comment>
<dbReference type="PANTHER" id="PTHR11712">
    <property type="entry name" value="POLYKETIDE SYNTHASE-RELATED"/>
    <property type="match status" value="1"/>
</dbReference>
<dbReference type="EMBL" id="BMUU01000008">
    <property type="protein sequence ID" value="GGY48323.1"/>
    <property type="molecule type" value="Genomic_DNA"/>
</dbReference>
<evidence type="ECO:0000256" key="1">
    <source>
        <dbReference type="ARBA" id="ARBA00008467"/>
    </source>
</evidence>
<organism evidence="6 7">
    <name type="scientific">Streptomyces xanthochromogenes</name>
    <dbReference type="NCBI Taxonomy" id="67384"/>
    <lineage>
        <taxon>Bacteria</taxon>
        <taxon>Bacillati</taxon>
        <taxon>Actinomycetota</taxon>
        <taxon>Actinomycetes</taxon>
        <taxon>Kitasatosporales</taxon>
        <taxon>Streptomycetaceae</taxon>
        <taxon>Streptomyces</taxon>
    </lineage>
</organism>
<dbReference type="InterPro" id="IPR000794">
    <property type="entry name" value="Beta-ketoacyl_synthase"/>
</dbReference>
<dbReference type="SMART" id="SM00825">
    <property type="entry name" value="PKS_KS"/>
    <property type="match status" value="1"/>
</dbReference>
<evidence type="ECO:0000313" key="7">
    <source>
        <dbReference type="Proteomes" id="UP000600946"/>
    </source>
</evidence>
<keyword evidence="3" id="KW-0012">Acyltransferase</keyword>
<comment type="caution">
    <text evidence="6">The sequence shown here is derived from an EMBL/GenBank/DDBJ whole genome shotgun (WGS) entry which is preliminary data.</text>
</comment>
<keyword evidence="2 4" id="KW-0808">Transferase</keyword>
<dbReference type="InterPro" id="IPR014030">
    <property type="entry name" value="Ketoacyl_synth_N"/>
</dbReference>
<feature type="domain" description="Ketosynthase family 3 (KS3)" evidence="5">
    <location>
        <begin position="93"/>
        <end position="507"/>
    </location>
</feature>
<proteinExistence type="inferred from homology"/>
<evidence type="ECO:0000256" key="4">
    <source>
        <dbReference type="RuleBase" id="RU003694"/>
    </source>
</evidence>
<dbReference type="PROSITE" id="PS52004">
    <property type="entry name" value="KS3_2"/>
    <property type="match status" value="1"/>
</dbReference>
<sequence>MSEESVMGGKCLLLTTGELVPGDVIATDPDGPWLVVVRTAPATETKTRLHLRPLTGGPDVERVMPRYERQVVRTTRVDPADLPDPAQWAVPRRRRVVVTGLGAVSPLGADVPELWQGLLEGRCGVSVMEGPDFDGLPVRLAARAAVDPAELLPRPLARRMNRSSQLALVAAREAWRDAGLDPEGTVASGLRPTRTGVSMGTIIGGAPVMVESRLALIARGPRAVSPHTTPMTVPSASAAQVSKDLDIRGEARTFVSACASGTEAIGQAVDAIRSGRLDLVVAGGTEAVITPEILAAFAAMRAVSRRNDQPEHASRPFDDARDGFVLGEGAGVLVLEDEEHARARGARIYCEAAGWGLSADAFHMAAPEPHGRGIEAALRSALADAGATPDDVAHVNAHATATVEGDRTEALALGRLFGSQIRDIPVTANKGALGHLQGGAGGVEAIASVLTLRDGLIPPTVGCDHPEEGLGLDIVRDTPRPLPPCGDLVLSDSFGFGGHNAVLALRRL</sequence>
<dbReference type="Pfam" id="PF02801">
    <property type="entry name" value="Ketoacyl-synt_C"/>
    <property type="match status" value="1"/>
</dbReference>
<dbReference type="Gene3D" id="3.40.47.10">
    <property type="match status" value="1"/>
</dbReference>
<dbReference type="InterPro" id="IPR018201">
    <property type="entry name" value="Ketoacyl_synth_AS"/>
</dbReference>
<evidence type="ECO:0000256" key="2">
    <source>
        <dbReference type="ARBA" id="ARBA00022679"/>
    </source>
</evidence>
<dbReference type="GeneID" id="96292745"/>
<evidence type="ECO:0000313" key="6">
    <source>
        <dbReference type="EMBL" id="GGY48323.1"/>
    </source>
</evidence>
<accession>A0ABQ3ADE3</accession>
<reference evidence="7" key="1">
    <citation type="journal article" date="2019" name="Int. J. Syst. Evol. Microbiol.">
        <title>The Global Catalogue of Microorganisms (GCM) 10K type strain sequencing project: providing services to taxonomists for standard genome sequencing and annotation.</title>
        <authorList>
            <consortium name="The Broad Institute Genomics Platform"/>
            <consortium name="The Broad Institute Genome Sequencing Center for Infectious Disease"/>
            <person name="Wu L."/>
            <person name="Ma J."/>
        </authorList>
    </citation>
    <scope>NUCLEOTIDE SEQUENCE [LARGE SCALE GENOMIC DNA]</scope>
    <source>
        <strain evidence="7">JCM 4594</strain>
    </source>
</reference>
<gene>
    <name evidence="6" type="ORF">GCM10010326_48260</name>
</gene>
<dbReference type="SUPFAM" id="SSF53901">
    <property type="entry name" value="Thiolase-like"/>
    <property type="match status" value="2"/>
</dbReference>
<protein>
    <submittedName>
        <fullName evidence="6">3-oxoacyl-[acyl-carrier-protein] synthase 2</fullName>
    </submittedName>
</protein>
<dbReference type="InterPro" id="IPR020841">
    <property type="entry name" value="PKS_Beta-ketoAc_synthase_dom"/>
</dbReference>
<dbReference type="InterPro" id="IPR016039">
    <property type="entry name" value="Thiolase-like"/>
</dbReference>